<reference evidence="2" key="1">
    <citation type="submission" date="2005-09" db="EMBL/GenBank/DDBJ databases">
        <authorList>
            <person name="Mural R.J."/>
            <person name="Li P.W."/>
            <person name="Adams M.D."/>
            <person name="Amanatides P.G."/>
            <person name="Baden-Tillson H."/>
            <person name="Barnstead M."/>
            <person name="Chin S.H."/>
            <person name="Dew I."/>
            <person name="Evans C.A."/>
            <person name="Ferriera S."/>
            <person name="Flanigan M."/>
            <person name="Fosler C."/>
            <person name="Glodek A."/>
            <person name="Gu Z."/>
            <person name="Holt R.A."/>
            <person name="Jennings D."/>
            <person name="Kraft C.L."/>
            <person name="Lu F."/>
            <person name="Nguyen T."/>
            <person name="Nusskern D.R."/>
            <person name="Pfannkoch C.M."/>
            <person name="Sitter C."/>
            <person name="Sutton G.G."/>
            <person name="Venter J.C."/>
            <person name="Wang Z."/>
            <person name="Woodage T."/>
            <person name="Zheng X.H."/>
            <person name="Zhong F."/>
        </authorList>
    </citation>
    <scope>NUCLEOTIDE SEQUENCE [LARGE SCALE GENOMIC DNA]</scope>
    <source>
        <strain>BN</strain>
        <strain evidence="2">Sprague-Dawley</strain>
    </source>
</reference>
<proteinExistence type="predicted"/>
<protein>
    <submittedName>
        <fullName evidence="1">RCG29217</fullName>
    </submittedName>
</protein>
<sequence>MFRDKIRRKLVCHLQSPQVPRAWELEFNFTLRSKWRLKTKWQ</sequence>
<dbReference type="EMBL" id="CH474029">
    <property type="protein sequence ID" value="EDL89122.1"/>
    <property type="molecule type" value="Genomic_DNA"/>
</dbReference>
<evidence type="ECO:0000313" key="2">
    <source>
        <dbReference type="Proteomes" id="UP000234681"/>
    </source>
</evidence>
<name>A6K852_RAT</name>
<organism evidence="1 2">
    <name type="scientific">Rattus norvegicus</name>
    <name type="common">Rat</name>
    <dbReference type="NCBI Taxonomy" id="10116"/>
    <lineage>
        <taxon>Eukaryota</taxon>
        <taxon>Metazoa</taxon>
        <taxon>Chordata</taxon>
        <taxon>Craniata</taxon>
        <taxon>Vertebrata</taxon>
        <taxon>Euteleostomi</taxon>
        <taxon>Mammalia</taxon>
        <taxon>Eutheria</taxon>
        <taxon>Euarchontoglires</taxon>
        <taxon>Glires</taxon>
        <taxon>Rodentia</taxon>
        <taxon>Myomorpha</taxon>
        <taxon>Muroidea</taxon>
        <taxon>Muridae</taxon>
        <taxon>Murinae</taxon>
        <taxon>Rattus</taxon>
    </lineage>
</organism>
<dbReference type="AlphaFoldDB" id="A6K852"/>
<evidence type="ECO:0000313" key="1">
    <source>
        <dbReference type="EMBL" id="EDL89122.1"/>
    </source>
</evidence>
<accession>A6K852</accession>
<gene>
    <name evidence="1" type="ORF">rCG_29217</name>
</gene>
<dbReference type="Proteomes" id="UP000234681">
    <property type="component" value="Chromosome 7"/>
</dbReference>